<dbReference type="InterPro" id="IPR007383">
    <property type="entry name" value="DUF445"/>
</dbReference>
<evidence type="ECO:0000256" key="1">
    <source>
        <dbReference type="ARBA" id="ARBA00004308"/>
    </source>
</evidence>
<dbReference type="PIRSF" id="PIRSF032178">
    <property type="entry name" value="UCP032178"/>
    <property type="match status" value="1"/>
</dbReference>
<evidence type="ECO:0000256" key="4">
    <source>
        <dbReference type="ARBA" id="ARBA00022989"/>
    </source>
</evidence>
<dbReference type="Pfam" id="PF04286">
    <property type="entry name" value="DUF445"/>
    <property type="match status" value="1"/>
</dbReference>
<evidence type="ECO:0000256" key="2">
    <source>
        <dbReference type="ARBA" id="ARBA00008053"/>
    </source>
</evidence>
<keyword evidence="4 6" id="KW-1133">Transmembrane helix</keyword>
<accession>A0ABD4EG98</accession>
<evidence type="ECO:0000313" key="7">
    <source>
        <dbReference type="EMBL" id="KXA38710.1"/>
    </source>
</evidence>
<evidence type="ECO:0008006" key="9">
    <source>
        <dbReference type="Google" id="ProtNLM"/>
    </source>
</evidence>
<keyword evidence="3 6" id="KW-0812">Transmembrane</keyword>
<proteinExistence type="inferred from homology"/>
<dbReference type="AlphaFoldDB" id="A0ABD4EG98"/>
<name>A0ABD4EG98_STALU</name>
<protein>
    <recommendedName>
        <fullName evidence="9">DUF445 family protein</fullName>
    </recommendedName>
</protein>
<reference evidence="7 8" key="1">
    <citation type="submission" date="2016-01" db="EMBL/GenBank/DDBJ databases">
        <authorList>
            <person name="Mitreva M."/>
            <person name="Pepin K.H."/>
            <person name="Mihindukulasuriya K.A."/>
            <person name="Fulton R."/>
            <person name="Fronick C."/>
            <person name="O'Laughlin M."/>
            <person name="Miner T."/>
            <person name="Herter B."/>
            <person name="Rosa B.A."/>
            <person name="Cordes M."/>
            <person name="Tomlinson C."/>
            <person name="Wollam A."/>
            <person name="Palsikar V.B."/>
            <person name="Mardis E.R."/>
            <person name="Wilson R.K."/>
        </authorList>
    </citation>
    <scope>NUCLEOTIDE SEQUENCE [LARGE SCALE GENOMIC DNA]</scope>
    <source>
        <strain evidence="7 8">MJR7738</strain>
    </source>
</reference>
<dbReference type="GO" id="GO:0012505">
    <property type="term" value="C:endomembrane system"/>
    <property type="evidence" value="ECO:0007669"/>
    <property type="project" value="UniProtKB-SubCell"/>
</dbReference>
<dbReference type="InterPro" id="IPR016991">
    <property type="entry name" value="UCP032178"/>
</dbReference>
<comment type="caution">
    <text evidence="7">The sequence shown here is derived from an EMBL/GenBank/DDBJ whole genome shotgun (WGS) entry which is preliminary data.</text>
</comment>
<dbReference type="PANTHER" id="PTHR35791:SF1">
    <property type="entry name" value="UPF0754 MEMBRANE PROTEIN YHEB"/>
    <property type="match status" value="1"/>
</dbReference>
<comment type="similarity">
    <text evidence="2">Belongs to the UPF0754 family.</text>
</comment>
<dbReference type="PANTHER" id="PTHR35791">
    <property type="entry name" value="UPF0754 MEMBRANE PROTEIN YHEB"/>
    <property type="match status" value="1"/>
</dbReference>
<organism evidence="7 8">
    <name type="scientific">Staphylococcus lugdunensis</name>
    <dbReference type="NCBI Taxonomy" id="28035"/>
    <lineage>
        <taxon>Bacteria</taxon>
        <taxon>Bacillati</taxon>
        <taxon>Bacillota</taxon>
        <taxon>Bacilli</taxon>
        <taxon>Bacillales</taxon>
        <taxon>Staphylococcaceae</taxon>
        <taxon>Staphylococcus</taxon>
    </lineage>
</organism>
<dbReference type="EMBL" id="LRQI01000041">
    <property type="protein sequence ID" value="KXA38710.1"/>
    <property type="molecule type" value="Genomic_DNA"/>
</dbReference>
<keyword evidence="5 6" id="KW-0472">Membrane</keyword>
<feature type="transmembrane region" description="Helical" evidence="6">
    <location>
        <begin position="349"/>
        <end position="373"/>
    </location>
</feature>
<feature type="transmembrane region" description="Helical" evidence="6">
    <location>
        <begin position="6"/>
        <end position="32"/>
    </location>
</feature>
<evidence type="ECO:0000256" key="3">
    <source>
        <dbReference type="ARBA" id="ARBA00022692"/>
    </source>
</evidence>
<sequence length="374" mass="43326">MFMHAFLIILFMVVIGAIIGGITNIIAIRMLFHPYRPHYFLKIRIPFTPGLIPKRRGEIATKIGQVIEEHLLTEKLIRQKLMQPETKQSIQDMIQHQISRLRKDRVTLQQVAQKLNFDMEHFVISKMPSEVEKLFIQFYKDHKQKTIEDILPKSMMDLAEDKIDTLEALLIDRVHRYLTSTRGRHDIEDMLDTFFLEKGKIIGLLQMFMTKESIAERIQHELIRLTHHPKANAILKNIIRNEYTTFKGKKLNEIVSMEQVRQIATSCAEMAAVSNKVNIPLSDLAPKLFNYLEQHIAKQLTQVAIQFLSTELATIMKKFNLRAVIEEQINTFDLDYIERLIIDIAKKELNLIMSLGFLLGGIIGLLQGIVAIFV</sequence>
<gene>
    <name evidence="7" type="ORF">HMPREF3225_01113</name>
</gene>
<comment type="subcellular location">
    <subcellularLocation>
        <location evidence="1">Endomembrane system</location>
    </subcellularLocation>
</comment>
<dbReference type="Proteomes" id="UP000070063">
    <property type="component" value="Unassembled WGS sequence"/>
</dbReference>
<evidence type="ECO:0000313" key="8">
    <source>
        <dbReference type="Proteomes" id="UP000070063"/>
    </source>
</evidence>
<evidence type="ECO:0000256" key="5">
    <source>
        <dbReference type="ARBA" id="ARBA00023136"/>
    </source>
</evidence>
<evidence type="ECO:0000256" key="6">
    <source>
        <dbReference type="SAM" id="Phobius"/>
    </source>
</evidence>